<dbReference type="PANTHER" id="PTHR11252:SF0">
    <property type="entry name" value="POLYRIBONUCLEOTIDE NUCLEOTIDYLTRANSFERASE 1, MITOCHONDRIAL"/>
    <property type="match status" value="1"/>
</dbReference>
<comment type="cofactor">
    <cofactor evidence="9">
        <name>Mg(2+)</name>
        <dbReference type="ChEBI" id="CHEBI:18420"/>
    </cofactor>
</comment>
<dbReference type="GO" id="GO:0000287">
    <property type="term" value="F:magnesium ion binding"/>
    <property type="evidence" value="ECO:0007669"/>
    <property type="project" value="UniProtKB-UniRule"/>
</dbReference>
<feature type="binding site" evidence="9">
    <location>
        <position position="505"/>
    </location>
    <ligand>
        <name>Mg(2+)</name>
        <dbReference type="ChEBI" id="CHEBI:18420"/>
    </ligand>
</feature>
<evidence type="ECO:0000256" key="7">
    <source>
        <dbReference type="ARBA" id="ARBA00022842"/>
    </source>
</evidence>
<dbReference type="Pfam" id="PF03725">
    <property type="entry name" value="RNase_PH_C"/>
    <property type="match status" value="1"/>
</dbReference>
<dbReference type="Gene3D" id="2.40.50.140">
    <property type="entry name" value="Nucleic acid-binding proteins"/>
    <property type="match status" value="1"/>
</dbReference>
<dbReference type="SUPFAM" id="SSF55666">
    <property type="entry name" value="Ribonuclease PH domain 2-like"/>
    <property type="match status" value="2"/>
</dbReference>
<dbReference type="Gene3D" id="3.30.1370.10">
    <property type="entry name" value="K Homology domain, type 1"/>
    <property type="match status" value="1"/>
</dbReference>
<dbReference type="GO" id="GO:0004654">
    <property type="term" value="F:polyribonucleotide nucleotidyltransferase activity"/>
    <property type="evidence" value="ECO:0007669"/>
    <property type="project" value="UniProtKB-UniRule"/>
</dbReference>
<evidence type="ECO:0000256" key="4">
    <source>
        <dbReference type="ARBA" id="ARBA00022679"/>
    </source>
</evidence>
<dbReference type="SUPFAM" id="SSF54791">
    <property type="entry name" value="Eukaryotic type KH-domain (KH-domain type I)"/>
    <property type="match status" value="1"/>
</dbReference>
<dbReference type="FunFam" id="3.30.1370.10:FF:000001">
    <property type="entry name" value="Polyribonucleotide nucleotidyltransferase"/>
    <property type="match status" value="1"/>
</dbReference>
<organism evidence="12 13">
    <name type="scientific">Candidatus Uhrbacteria bacterium CG_4_9_14_3_um_filter_41_35</name>
    <dbReference type="NCBI Taxonomy" id="1975034"/>
    <lineage>
        <taxon>Bacteria</taxon>
        <taxon>Candidatus Uhriibacteriota</taxon>
    </lineage>
</organism>
<comment type="function">
    <text evidence="9">Involved in mRNA degradation. Catalyzes the phosphorolysis of single-stranded polyribonucleotides processively in the 3'- to 5'-direction.</text>
</comment>
<dbReference type="Pfam" id="PF01138">
    <property type="entry name" value="RNase_PH"/>
    <property type="match status" value="2"/>
</dbReference>
<dbReference type="GO" id="GO:0003723">
    <property type="term" value="F:RNA binding"/>
    <property type="evidence" value="ECO:0007669"/>
    <property type="project" value="UniProtKB-UniRule"/>
</dbReference>
<dbReference type="SUPFAM" id="SSF50249">
    <property type="entry name" value="Nucleic acid-binding proteins"/>
    <property type="match status" value="1"/>
</dbReference>
<dbReference type="Gene3D" id="3.30.230.70">
    <property type="entry name" value="GHMP Kinase, N-terminal domain"/>
    <property type="match status" value="2"/>
</dbReference>
<dbReference type="HAMAP" id="MF_01595">
    <property type="entry name" value="PNPase"/>
    <property type="match status" value="1"/>
</dbReference>
<dbReference type="PIRSF" id="PIRSF005499">
    <property type="entry name" value="PNPase"/>
    <property type="match status" value="1"/>
</dbReference>
<dbReference type="GO" id="GO:0006402">
    <property type="term" value="P:mRNA catabolic process"/>
    <property type="evidence" value="ECO:0007669"/>
    <property type="project" value="UniProtKB-UniRule"/>
</dbReference>
<dbReference type="SMART" id="SM00322">
    <property type="entry name" value="KH"/>
    <property type="match status" value="1"/>
</dbReference>
<evidence type="ECO:0000313" key="12">
    <source>
        <dbReference type="EMBL" id="PJA45890.1"/>
    </source>
</evidence>
<evidence type="ECO:0000256" key="5">
    <source>
        <dbReference type="ARBA" id="ARBA00022695"/>
    </source>
</evidence>
<dbReference type="PROSITE" id="PS50084">
    <property type="entry name" value="KH_TYPE_1"/>
    <property type="match status" value="1"/>
</dbReference>
<reference evidence="13" key="1">
    <citation type="submission" date="2017-09" db="EMBL/GenBank/DDBJ databases">
        <title>Depth-based differentiation of microbial function through sediment-hosted aquifers and enrichment of novel symbionts in the deep terrestrial subsurface.</title>
        <authorList>
            <person name="Probst A.J."/>
            <person name="Ladd B."/>
            <person name="Jarett J.K."/>
            <person name="Geller-Mcgrath D.E."/>
            <person name="Sieber C.M.K."/>
            <person name="Emerson J.B."/>
            <person name="Anantharaman K."/>
            <person name="Thomas B.C."/>
            <person name="Malmstrom R."/>
            <person name="Stieglmeier M."/>
            <person name="Klingl A."/>
            <person name="Woyke T."/>
            <person name="Ryan C.M."/>
            <person name="Banfield J.F."/>
        </authorList>
    </citation>
    <scope>NUCLEOTIDE SEQUENCE [LARGE SCALE GENOMIC DNA]</scope>
</reference>
<comment type="subcellular location">
    <subcellularLocation>
        <location evidence="1 9">Cytoplasm</location>
    </subcellularLocation>
</comment>
<dbReference type="InterPro" id="IPR004088">
    <property type="entry name" value="KH_dom_type_1"/>
</dbReference>
<dbReference type="GO" id="GO:0005829">
    <property type="term" value="C:cytosol"/>
    <property type="evidence" value="ECO:0007669"/>
    <property type="project" value="TreeGrafter"/>
</dbReference>
<keyword evidence="6 9" id="KW-0479">Metal-binding</keyword>
<evidence type="ECO:0000313" key="13">
    <source>
        <dbReference type="Proteomes" id="UP000231263"/>
    </source>
</evidence>
<dbReference type="Pfam" id="PF00013">
    <property type="entry name" value="KH_1"/>
    <property type="match status" value="1"/>
</dbReference>
<dbReference type="PANTHER" id="PTHR11252">
    <property type="entry name" value="POLYRIBONUCLEOTIDE NUCLEOTIDYLTRANSFERASE"/>
    <property type="match status" value="1"/>
</dbReference>
<dbReference type="FunFam" id="2.40.50.140:FF:000023">
    <property type="entry name" value="Polyribonucleotide nucleotidyltransferase"/>
    <property type="match status" value="1"/>
</dbReference>
<keyword evidence="8 9" id="KW-0694">RNA-binding</keyword>
<dbReference type="NCBIfam" id="NF008805">
    <property type="entry name" value="PRK11824.1"/>
    <property type="match status" value="1"/>
</dbReference>
<evidence type="ECO:0000256" key="3">
    <source>
        <dbReference type="ARBA" id="ARBA00022490"/>
    </source>
</evidence>
<dbReference type="InterPro" id="IPR036345">
    <property type="entry name" value="ExoRNase_PH_dom2_sf"/>
</dbReference>
<dbReference type="InterPro" id="IPR012340">
    <property type="entry name" value="NA-bd_OB-fold"/>
</dbReference>
<dbReference type="CDD" id="cd11363">
    <property type="entry name" value="RNase_PH_PNPase_1"/>
    <property type="match status" value="1"/>
</dbReference>
<dbReference type="InterPro" id="IPR015847">
    <property type="entry name" value="ExoRNase_PH_dom2"/>
</dbReference>
<protein>
    <recommendedName>
        <fullName evidence="9">Polyribonucleotide nucleotidyltransferase</fullName>
        <ecNumber evidence="9">2.7.7.8</ecNumber>
    </recommendedName>
    <alternativeName>
        <fullName evidence="9">Polynucleotide phosphorylase</fullName>
        <shortName evidence="9">PNPase</shortName>
    </alternativeName>
</protein>
<keyword evidence="5 9" id="KW-0548">Nucleotidyltransferase</keyword>
<dbReference type="InterPro" id="IPR003029">
    <property type="entry name" value="S1_domain"/>
</dbReference>
<dbReference type="SUPFAM" id="SSF54211">
    <property type="entry name" value="Ribosomal protein S5 domain 2-like"/>
    <property type="match status" value="2"/>
</dbReference>
<dbReference type="EMBL" id="PFWT01000023">
    <property type="protein sequence ID" value="PJA45890.1"/>
    <property type="molecule type" value="Genomic_DNA"/>
</dbReference>
<keyword evidence="3 9" id="KW-0963">Cytoplasm</keyword>
<evidence type="ECO:0000256" key="9">
    <source>
        <dbReference type="HAMAP-Rule" id="MF_01595"/>
    </source>
</evidence>
<dbReference type="InterPro" id="IPR001247">
    <property type="entry name" value="ExoRNase_PH_dom1"/>
</dbReference>
<evidence type="ECO:0000256" key="2">
    <source>
        <dbReference type="ARBA" id="ARBA00007404"/>
    </source>
</evidence>
<gene>
    <name evidence="9" type="primary">pnp</name>
    <name evidence="12" type="ORF">CO173_04225</name>
</gene>
<feature type="region of interest" description="Disordered" evidence="10">
    <location>
        <begin position="712"/>
        <end position="748"/>
    </location>
</feature>
<dbReference type="InterPro" id="IPR020568">
    <property type="entry name" value="Ribosomal_Su5_D2-typ_SF"/>
</dbReference>
<evidence type="ECO:0000256" key="1">
    <source>
        <dbReference type="ARBA" id="ARBA00004496"/>
    </source>
</evidence>
<dbReference type="Proteomes" id="UP000231263">
    <property type="component" value="Unassembled WGS sequence"/>
</dbReference>
<comment type="caution">
    <text evidence="12">The sequence shown here is derived from an EMBL/GenBank/DDBJ whole genome shotgun (WGS) entry which is preliminary data.</text>
</comment>
<feature type="compositionally biased region" description="Basic and acidic residues" evidence="10">
    <location>
        <begin position="728"/>
        <end position="748"/>
    </location>
</feature>
<dbReference type="NCBIfam" id="TIGR03591">
    <property type="entry name" value="polynuc_phos"/>
    <property type="match status" value="1"/>
</dbReference>
<evidence type="ECO:0000256" key="10">
    <source>
        <dbReference type="SAM" id="MobiDB-lite"/>
    </source>
</evidence>
<feature type="binding site" evidence="9">
    <location>
        <position position="499"/>
    </location>
    <ligand>
        <name>Mg(2+)</name>
        <dbReference type="ChEBI" id="CHEBI:18420"/>
    </ligand>
</feature>
<dbReference type="PROSITE" id="PS50126">
    <property type="entry name" value="S1"/>
    <property type="match status" value="1"/>
</dbReference>
<dbReference type="FunFam" id="3.30.230.70:FF:000001">
    <property type="entry name" value="Polyribonucleotide nucleotidyltransferase"/>
    <property type="match status" value="1"/>
</dbReference>
<sequence length="748" mass="82537">MQQKKFSTQFAGKELIIETGKFAANANASCTVRMGDTLVLATAVMSNYVRPGMNWFPLMVDYEEKLYAAGRIKGSRFIKREGRPTDEAVLVSRFIDRALRPLFDQRIKNDVQVIVTVLAFDEENDPDILGLIGASCALHMSDIPWNGPIGAVRVAKLADEWLINPNYEARKTTDFDLDIAGTTEKVVMIEARANETDEATLAEAFERGRAELKPVIDLIEEIRAEIGKPKADLFSAKNTEEQAILDRKAEVEEMSKAFMVPAIKELFLGTARPTRAERDAGKEELKNQLVTYLTEQGVEGNDLNYGKDLIYDFLQMEISKYIFESDTRIDGRGIEEIRPLVIETDLIPRVHGSGHFMRGETQALTICTLGAPGDKQTLDGMEVVGEKRYMHHYNFPPFSVGEAKPLRGPGRREIGHGALAEKALEPVLPALEDFLYTIRVVSETMNSNGSSSMASTCGSTLALIHAGVPLKAPVAGIAIGLASTENEWKVITDIQDLEDGPGGMDFKVAGTRAGVTAIQMDTKTEGITHDIVVEALRQAKNGREYILNQMQPVIDNTDKSLSPYAPRIIKININPDKIRDVIGPGGKMINEIIEKTGVQTIDIEQDGLVMITSKDGESGEKARAWVYDLTREVEAGELFEGEVVRLMDFGAFVEILPGKDGMVHVSELAPWRVEKVGDIVKVGDKVKVKVMEIDSMGRINLSMKQAEGNVYTEEMKAKAGTGSQGGDMRSKRPAGDERRSRDTRKPKN</sequence>
<dbReference type="Pfam" id="PF00575">
    <property type="entry name" value="S1"/>
    <property type="match status" value="1"/>
</dbReference>
<evidence type="ECO:0000256" key="8">
    <source>
        <dbReference type="ARBA" id="ARBA00022884"/>
    </source>
</evidence>
<keyword evidence="4 9" id="KW-0808">Transferase</keyword>
<dbReference type="InterPro" id="IPR012162">
    <property type="entry name" value="PNPase"/>
</dbReference>
<dbReference type="CDD" id="cd02393">
    <property type="entry name" value="KH-I_PNPase"/>
    <property type="match status" value="1"/>
</dbReference>
<keyword evidence="7 9" id="KW-0460">Magnesium</keyword>
<dbReference type="InterPro" id="IPR036612">
    <property type="entry name" value="KH_dom_type_1_sf"/>
</dbReference>
<dbReference type="AlphaFoldDB" id="A0A2M7XDD4"/>
<accession>A0A2M7XDD4</accession>
<evidence type="ECO:0000259" key="11">
    <source>
        <dbReference type="PROSITE" id="PS50126"/>
    </source>
</evidence>
<comment type="catalytic activity">
    <reaction evidence="9">
        <text>RNA(n+1) + phosphate = RNA(n) + a ribonucleoside 5'-diphosphate</text>
        <dbReference type="Rhea" id="RHEA:22096"/>
        <dbReference type="Rhea" id="RHEA-COMP:14527"/>
        <dbReference type="Rhea" id="RHEA-COMP:17342"/>
        <dbReference type="ChEBI" id="CHEBI:43474"/>
        <dbReference type="ChEBI" id="CHEBI:57930"/>
        <dbReference type="ChEBI" id="CHEBI:140395"/>
        <dbReference type="EC" id="2.7.7.8"/>
    </reaction>
</comment>
<name>A0A2M7XDD4_9BACT</name>
<proteinExistence type="inferred from homology"/>
<dbReference type="CDD" id="cd11364">
    <property type="entry name" value="RNase_PH_PNPase_2"/>
    <property type="match status" value="1"/>
</dbReference>
<dbReference type="InterPro" id="IPR027408">
    <property type="entry name" value="PNPase/RNase_PH_dom_sf"/>
</dbReference>
<dbReference type="EC" id="2.7.7.8" evidence="9"/>
<comment type="similarity">
    <text evidence="2 9">Belongs to the polyribonucleotide nucleotidyltransferase family.</text>
</comment>
<dbReference type="SMART" id="SM00316">
    <property type="entry name" value="S1"/>
    <property type="match status" value="1"/>
</dbReference>
<dbReference type="InterPro" id="IPR004087">
    <property type="entry name" value="KH_dom"/>
</dbReference>
<evidence type="ECO:0000256" key="6">
    <source>
        <dbReference type="ARBA" id="ARBA00022723"/>
    </source>
</evidence>
<dbReference type="GO" id="GO:0000175">
    <property type="term" value="F:3'-5'-RNA exonuclease activity"/>
    <property type="evidence" value="ECO:0007669"/>
    <property type="project" value="TreeGrafter"/>
</dbReference>
<feature type="domain" description="S1 motif" evidence="11">
    <location>
        <begin position="636"/>
        <end position="704"/>
    </location>
</feature>